<dbReference type="CDD" id="cd18579">
    <property type="entry name" value="ABC_6TM_ABCC_D1"/>
    <property type="match status" value="1"/>
</dbReference>
<evidence type="ECO:0000313" key="10">
    <source>
        <dbReference type="EMBL" id="KAI7748915.1"/>
    </source>
</evidence>
<proteinExistence type="predicted"/>
<feature type="domain" description="ABC transmembrane type-1" evidence="9">
    <location>
        <begin position="66"/>
        <end position="274"/>
    </location>
</feature>
<gene>
    <name evidence="10" type="ORF">M8C21_031159</name>
</gene>
<protein>
    <recommendedName>
        <fullName evidence="9">ABC transmembrane type-1 domain-containing protein</fullName>
    </recommendedName>
</protein>
<dbReference type="Gene3D" id="1.20.1560.10">
    <property type="entry name" value="ABC transporter type 1, transmembrane domain"/>
    <property type="match status" value="1"/>
</dbReference>
<dbReference type="PANTHER" id="PTHR24223:SF375">
    <property type="entry name" value="ABC TRANSPORTER C FAMILY MEMBER 11-RELATED"/>
    <property type="match status" value="1"/>
</dbReference>
<feature type="transmembrane region" description="Helical" evidence="8">
    <location>
        <begin position="82"/>
        <end position="106"/>
    </location>
</feature>
<dbReference type="EMBL" id="JAMZMK010006445">
    <property type="protein sequence ID" value="KAI7748915.1"/>
    <property type="molecule type" value="Genomic_DNA"/>
</dbReference>
<keyword evidence="6 8" id="KW-1133">Transmembrane helix</keyword>
<dbReference type="PANTHER" id="PTHR24223">
    <property type="entry name" value="ATP-BINDING CASSETTE SUB-FAMILY C"/>
    <property type="match status" value="1"/>
</dbReference>
<keyword evidence="5" id="KW-0067">ATP-binding</keyword>
<keyword evidence="4" id="KW-0547">Nucleotide-binding</keyword>
<accession>A0AAD5GN55</accession>
<evidence type="ECO:0000256" key="6">
    <source>
        <dbReference type="ARBA" id="ARBA00022989"/>
    </source>
</evidence>
<keyword evidence="3 8" id="KW-0812">Transmembrane</keyword>
<reference evidence="10" key="1">
    <citation type="submission" date="2022-06" db="EMBL/GenBank/DDBJ databases">
        <title>Uncovering the hologenomic basis of an extraordinary plant invasion.</title>
        <authorList>
            <person name="Bieker V.C."/>
            <person name="Martin M.D."/>
            <person name="Gilbert T."/>
            <person name="Hodgins K."/>
            <person name="Battlay P."/>
            <person name="Petersen B."/>
            <person name="Wilson J."/>
        </authorList>
    </citation>
    <scope>NUCLEOTIDE SEQUENCE</scope>
    <source>
        <strain evidence="10">AA19_3_7</strain>
        <tissue evidence="10">Leaf</tissue>
    </source>
</reference>
<dbReference type="GO" id="GO:0140359">
    <property type="term" value="F:ABC-type transporter activity"/>
    <property type="evidence" value="ECO:0007669"/>
    <property type="project" value="InterPro"/>
</dbReference>
<keyword evidence="7 8" id="KW-0472">Membrane</keyword>
<dbReference type="InterPro" id="IPR050173">
    <property type="entry name" value="ABC_transporter_C-like"/>
</dbReference>
<dbReference type="GO" id="GO:0005524">
    <property type="term" value="F:ATP binding"/>
    <property type="evidence" value="ECO:0007669"/>
    <property type="project" value="UniProtKB-KW"/>
</dbReference>
<comment type="subcellular location">
    <subcellularLocation>
        <location evidence="1">Membrane</location>
        <topology evidence="1">Multi-pass membrane protein</topology>
    </subcellularLocation>
</comment>
<keyword evidence="11" id="KW-1185">Reference proteome</keyword>
<dbReference type="InterPro" id="IPR011527">
    <property type="entry name" value="ABC1_TM_dom"/>
</dbReference>
<feature type="non-terminal residue" evidence="10">
    <location>
        <position position="1"/>
    </location>
</feature>
<evidence type="ECO:0000313" key="11">
    <source>
        <dbReference type="Proteomes" id="UP001206925"/>
    </source>
</evidence>
<dbReference type="SUPFAM" id="SSF90123">
    <property type="entry name" value="ABC transporter transmembrane region"/>
    <property type="match status" value="1"/>
</dbReference>
<evidence type="ECO:0000256" key="8">
    <source>
        <dbReference type="SAM" id="Phobius"/>
    </source>
</evidence>
<comment type="caution">
    <text evidence="10">The sequence shown here is derived from an EMBL/GenBank/DDBJ whole genome shotgun (WGS) entry which is preliminary data.</text>
</comment>
<sequence>IYFGWMTPLMQEGYRKPITEKDVWMLDTWDQTETLSKKFQKCWAEESEKSNPFLLRCLNNCVGGRFWFGGLFKSLQRGDPSWIGYMYAFSIFVGVSLGVLCEAQYFQNVARVGFRIRSILVSAVFRKSLRLTHEARKNFPSGKTMNMITTDANALQQVCNQLHGLWSAPFRIVLSMILLYQQLGIASLVGSLVLILMFPIQTMIVSKMRKLSKEGLQYTDKRVGLMSEILAAIQTVKCYAWEESFKSKIQTIRKDELLWLWKSQFLGAVSTTIL</sequence>
<dbReference type="Proteomes" id="UP001206925">
    <property type="component" value="Unassembled WGS sequence"/>
</dbReference>
<evidence type="ECO:0000256" key="3">
    <source>
        <dbReference type="ARBA" id="ARBA00022692"/>
    </source>
</evidence>
<dbReference type="PROSITE" id="PS50929">
    <property type="entry name" value="ABC_TM1F"/>
    <property type="match status" value="1"/>
</dbReference>
<evidence type="ECO:0000259" key="9">
    <source>
        <dbReference type="PROSITE" id="PS50929"/>
    </source>
</evidence>
<evidence type="ECO:0000256" key="1">
    <source>
        <dbReference type="ARBA" id="ARBA00004141"/>
    </source>
</evidence>
<keyword evidence="2" id="KW-0813">Transport</keyword>
<organism evidence="10 11">
    <name type="scientific">Ambrosia artemisiifolia</name>
    <name type="common">Common ragweed</name>
    <dbReference type="NCBI Taxonomy" id="4212"/>
    <lineage>
        <taxon>Eukaryota</taxon>
        <taxon>Viridiplantae</taxon>
        <taxon>Streptophyta</taxon>
        <taxon>Embryophyta</taxon>
        <taxon>Tracheophyta</taxon>
        <taxon>Spermatophyta</taxon>
        <taxon>Magnoliopsida</taxon>
        <taxon>eudicotyledons</taxon>
        <taxon>Gunneridae</taxon>
        <taxon>Pentapetalae</taxon>
        <taxon>asterids</taxon>
        <taxon>campanulids</taxon>
        <taxon>Asterales</taxon>
        <taxon>Asteraceae</taxon>
        <taxon>Asteroideae</taxon>
        <taxon>Heliantheae alliance</taxon>
        <taxon>Heliantheae</taxon>
        <taxon>Ambrosia</taxon>
    </lineage>
</organism>
<feature type="transmembrane region" description="Helical" evidence="8">
    <location>
        <begin position="172"/>
        <end position="200"/>
    </location>
</feature>
<dbReference type="AlphaFoldDB" id="A0AAD5GN55"/>
<evidence type="ECO:0000256" key="7">
    <source>
        <dbReference type="ARBA" id="ARBA00023136"/>
    </source>
</evidence>
<dbReference type="InterPro" id="IPR044746">
    <property type="entry name" value="ABCC_6TM_D1"/>
</dbReference>
<evidence type="ECO:0000256" key="4">
    <source>
        <dbReference type="ARBA" id="ARBA00022741"/>
    </source>
</evidence>
<dbReference type="Pfam" id="PF00664">
    <property type="entry name" value="ABC_membrane"/>
    <property type="match status" value="1"/>
</dbReference>
<name>A0AAD5GN55_AMBAR</name>
<evidence type="ECO:0000256" key="2">
    <source>
        <dbReference type="ARBA" id="ARBA00022448"/>
    </source>
</evidence>
<evidence type="ECO:0000256" key="5">
    <source>
        <dbReference type="ARBA" id="ARBA00022840"/>
    </source>
</evidence>
<dbReference type="GO" id="GO:0016020">
    <property type="term" value="C:membrane"/>
    <property type="evidence" value="ECO:0007669"/>
    <property type="project" value="UniProtKB-SubCell"/>
</dbReference>
<dbReference type="InterPro" id="IPR036640">
    <property type="entry name" value="ABC1_TM_sf"/>
</dbReference>